<dbReference type="Proteomes" id="UP000321150">
    <property type="component" value="Unassembled WGS sequence"/>
</dbReference>
<proteinExistence type="predicted"/>
<feature type="chain" id="PRO_5022239604" description="Trimeric autotransporter adhesin YadA-like head domain-containing protein" evidence="1">
    <location>
        <begin position="21"/>
        <end position="383"/>
    </location>
</feature>
<keyword evidence="1" id="KW-0732">Signal</keyword>
<name>A0A511YCJ2_9FLAO</name>
<reference evidence="2 3" key="1">
    <citation type="submission" date="2019-07" db="EMBL/GenBank/DDBJ databases">
        <title>Whole genome shotgun sequence of Chryseobacterium lathyri NBRC 105250.</title>
        <authorList>
            <person name="Hosoyama A."/>
            <person name="Uohara A."/>
            <person name="Ohji S."/>
            <person name="Ichikawa N."/>
        </authorList>
    </citation>
    <scope>NUCLEOTIDE SEQUENCE [LARGE SCALE GENOMIC DNA]</scope>
    <source>
        <strain evidence="2 3">NBRC 105250</strain>
    </source>
</reference>
<dbReference type="EMBL" id="BJYI01000011">
    <property type="protein sequence ID" value="GEN72889.1"/>
    <property type="molecule type" value="Genomic_DNA"/>
</dbReference>
<dbReference type="InterPro" id="IPR011049">
    <property type="entry name" value="Serralysin-like_metalloprot_C"/>
</dbReference>
<evidence type="ECO:0000313" key="2">
    <source>
        <dbReference type="EMBL" id="GEN72889.1"/>
    </source>
</evidence>
<evidence type="ECO:0000313" key="3">
    <source>
        <dbReference type="Proteomes" id="UP000321150"/>
    </source>
</evidence>
<dbReference type="Gene3D" id="2.150.10.10">
    <property type="entry name" value="Serralysin-like metalloprotease, C-terminal"/>
    <property type="match status" value="1"/>
</dbReference>
<evidence type="ECO:0008006" key="4">
    <source>
        <dbReference type="Google" id="ProtNLM"/>
    </source>
</evidence>
<dbReference type="AlphaFoldDB" id="A0A511YCJ2"/>
<comment type="caution">
    <text evidence="2">The sequence shown here is derived from an EMBL/GenBank/DDBJ whole genome shotgun (WGS) entry which is preliminary data.</text>
</comment>
<gene>
    <name evidence="2" type="ORF">CLA01_29610</name>
</gene>
<evidence type="ECO:0000256" key="1">
    <source>
        <dbReference type="SAM" id="SignalP"/>
    </source>
</evidence>
<accession>A0A511YCJ2</accession>
<sequence>MKNKLLTLAVLSFTGYLINAQVGINTGLPQATLDVVGFPTNINKPDGIIAPRLSLSQLAAKTYAAAQTGALVYVTSINATPAGSTINVTTPGYYYFDGTVWIFTTPSDWHTTGNSGTTAAAGVVGSTISSGNFLGTKDSQNLVIATAGAIKGILYTDGTLRGGNTTAAGPYASLVWGSNNTISDTTLSSSVVLGKDNTVSAQGPNFPGVAIGSGNTTTNGAKAIGNNNNLNGSNQFAMGNLNAAVAGSTSGIALGNNNTFAGFVLGSSNNVTSSNYAFGNSNTVTASGGAAMAIGIGAQATTANQTIYANTQHAFFGQSTATNTVVGINMAPTAASSTGAAIQMKGIAAAAGTSCTSAEEGAIRYNITIHAHEGCNGTIWKAF</sequence>
<dbReference type="RefSeq" id="WP_111955365.1">
    <property type="nucleotide sequence ID" value="NZ_BJYI01000011.1"/>
</dbReference>
<feature type="signal peptide" evidence="1">
    <location>
        <begin position="1"/>
        <end position="20"/>
    </location>
</feature>
<dbReference type="OrthoDB" id="1255557at2"/>
<organism evidence="2 3">
    <name type="scientific">Chryseobacterium lathyri</name>
    <dbReference type="NCBI Taxonomy" id="395933"/>
    <lineage>
        <taxon>Bacteria</taxon>
        <taxon>Pseudomonadati</taxon>
        <taxon>Bacteroidota</taxon>
        <taxon>Flavobacteriia</taxon>
        <taxon>Flavobacteriales</taxon>
        <taxon>Weeksellaceae</taxon>
        <taxon>Chryseobacterium group</taxon>
        <taxon>Chryseobacterium</taxon>
    </lineage>
</organism>
<protein>
    <recommendedName>
        <fullName evidence="4">Trimeric autotransporter adhesin YadA-like head domain-containing protein</fullName>
    </recommendedName>
</protein>